<dbReference type="NCBIfam" id="TIGR02512">
    <property type="entry name" value="FeFe_hydrog_A"/>
    <property type="match status" value="1"/>
</dbReference>
<dbReference type="Pfam" id="PF02906">
    <property type="entry name" value="Fe_hyd_lg_C"/>
    <property type="match status" value="1"/>
</dbReference>
<dbReference type="Pfam" id="PF13510">
    <property type="entry name" value="Fer2_4"/>
    <property type="match status" value="1"/>
</dbReference>
<dbReference type="PROSITE" id="PS51839">
    <property type="entry name" value="4FE4S_HC3"/>
    <property type="match status" value="1"/>
</dbReference>
<dbReference type="GO" id="GO:0008901">
    <property type="term" value="F:ferredoxin hydrogenase activity"/>
    <property type="evidence" value="ECO:0007669"/>
    <property type="project" value="InterPro"/>
</dbReference>
<sequence length="577" mass="63641">MGLITLAINNREVQVEEGTTILESAKKLNVKIPTLCHVKLQDDITINHPGSCRVCMVEVEGRQRLAPACSTPVENGMKVNTNSIKAIKARRTIVELLLSDHPKDCLLCEKNMHCELQKIASELGIREIKYTGEMSSYPKDDSSCAIIRDPDKCILCRRCETICNKVQTVEVLSAVNRGFKTNIGTAFNLPMTETKCTFCGQCVSICPTGALTEVNYTSKVWNSINNDKKIVIAQIAPAVRATIGEEFGLEPGTIATGKLIAALRALGFDKVFDTNFAADLTIVEEATEFMHRLENNGRLPMLTSCCPGWINFFEHDFNELIDIPSSCKSPQQMFGAIAKTYFAAKMNLNPEDIVVVSIMPCLAKKYEAARPEMQTSGVKDVDIVISTRELAKMIKEAGINFTSLKDEDFDSPLGESTGAGTIFGASGGVMEAALRTVYEWMTKESIPDLEFKSVRGIDGIKEASVKINDINVNVAIANGLGNARKLLNMIRNNTANYHIIEIMACPGGCIGGGGQPYIQGHTDILKKRAEALYKEDKDKAIRKSHDNPYVLKLYQEFLGEPYGKKAHRLLHTHYTKK</sequence>
<reference evidence="11 12" key="1">
    <citation type="submission" date="2019-12" db="EMBL/GenBank/DDBJ databases">
        <title>Genome sequenceing of Clostridium bovifaecis.</title>
        <authorList>
            <person name="Yao Y."/>
        </authorList>
    </citation>
    <scope>NUCLEOTIDE SEQUENCE [LARGE SCALE GENOMIC DNA]</scope>
    <source>
        <strain evidence="11 12">BXX</strain>
    </source>
</reference>
<name>A0A6I6F3B0_9CLOT</name>
<keyword evidence="2" id="KW-0001">2Fe-2S</keyword>
<dbReference type="PANTHER" id="PTHR11615">
    <property type="entry name" value="NITRATE, FORMATE, IRON DEHYDROGENASE"/>
    <property type="match status" value="1"/>
</dbReference>
<dbReference type="FunFam" id="3.30.70.20:FF:000035">
    <property type="entry name" value="Iron hydrogenase 1"/>
    <property type="match status" value="1"/>
</dbReference>
<dbReference type="Pfam" id="PF02256">
    <property type="entry name" value="Fe_hyd_SSU"/>
    <property type="match status" value="1"/>
</dbReference>
<evidence type="ECO:0000256" key="3">
    <source>
        <dbReference type="ARBA" id="ARBA00022723"/>
    </source>
</evidence>
<dbReference type="SMART" id="SM00929">
    <property type="entry name" value="NADH-G_4Fe-4S_3"/>
    <property type="match status" value="1"/>
</dbReference>
<dbReference type="GO" id="GO:0005506">
    <property type="term" value="F:iron ion binding"/>
    <property type="evidence" value="ECO:0007669"/>
    <property type="project" value="InterPro"/>
</dbReference>
<keyword evidence="3" id="KW-0479">Metal-binding</keyword>
<feature type="domain" description="4Fe-4S ferredoxin-type" evidence="9">
    <location>
        <begin position="187"/>
        <end position="216"/>
    </location>
</feature>
<dbReference type="PROSITE" id="PS51379">
    <property type="entry name" value="4FE4S_FER_2"/>
    <property type="match status" value="2"/>
</dbReference>
<dbReference type="Proteomes" id="UP000422764">
    <property type="component" value="Chromosome"/>
</dbReference>
<keyword evidence="4" id="KW-0677">Repeat</keyword>
<evidence type="ECO:0000313" key="11">
    <source>
        <dbReference type="EMBL" id="QGU94918.1"/>
    </source>
</evidence>
<dbReference type="InterPro" id="IPR003149">
    <property type="entry name" value="Fe_hydrogenase_ssu"/>
</dbReference>
<proteinExistence type="predicted"/>
<dbReference type="Gene3D" id="4.10.260.20">
    <property type="entry name" value="Iron hydrogenase, small subunit"/>
    <property type="match status" value="1"/>
</dbReference>
<keyword evidence="7" id="KW-0411">Iron-sulfur</keyword>
<dbReference type="InterPro" id="IPR013352">
    <property type="entry name" value="Fe_hydrogenase_subset"/>
</dbReference>
<evidence type="ECO:0000256" key="7">
    <source>
        <dbReference type="ARBA" id="ARBA00023014"/>
    </source>
</evidence>
<dbReference type="PROSITE" id="PS51085">
    <property type="entry name" value="2FE2S_FER_2"/>
    <property type="match status" value="1"/>
</dbReference>
<dbReference type="InterPro" id="IPR017900">
    <property type="entry name" value="4Fe4S_Fe_S_CS"/>
</dbReference>
<dbReference type="FunFam" id="3.10.20.740:FF:000005">
    <property type="entry name" value="NADH:ubiquinone oxidoreductase subunit"/>
    <property type="match status" value="1"/>
</dbReference>
<evidence type="ECO:0000313" key="12">
    <source>
        <dbReference type="Proteomes" id="UP000422764"/>
    </source>
</evidence>
<dbReference type="GO" id="GO:0051537">
    <property type="term" value="F:2 iron, 2 sulfur cluster binding"/>
    <property type="evidence" value="ECO:0007669"/>
    <property type="project" value="UniProtKB-KW"/>
</dbReference>
<feature type="domain" description="4Fe-4S His(Cys)3-ligated-type" evidence="10">
    <location>
        <begin position="85"/>
        <end position="124"/>
    </location>
</feature>
<protein>
    <submittedName>
        <fullName evidence="11">2Fe-2S iron-sulfur cluster binding domain-containing protein</fullName>
    </submittedName>
</protein>
<keyword evidence="5" id="KW-0560">Oxidoreductase</keyword>
<keyword evidence="12" id="KW-1185">Reference proteome</keyword>
<dbReference type="Pfam" id="PF10588">
    <property type="entry name" value="NADH-G_4Fe-4S_3"/>
    <property type="match status" value="1"/>
</dbReference>
<feature type="domain" description="2Fe-2S ferredoxin-type" evidence="8">
    <location>
        <begin position="2"/>
        <end position="85"/>
    </location>
</feature>
<dbReference type="SUPFAM" id="SSF54292">
    <property type="entry name" value="2Fe-2S ferredoxin-like"/>
    <property type="match status" value="1"/>
</dbReference>
<gene>
    <name evidence="11" type="ORF">GOM49_07225</name>
</gene>
<evidence type="ECO:0000259" key="10">
    <source>
        <dbReference type="PROSITE" id="PS51839"/>
    </source>
</evidence>
<dbReference type="InterPro" id="IPR050340">
    <property type="entry name" value="Cytosolic_Fe-S_CAF"/>
</dbReference>
<dbReference type="EMBL" id="CP046522">
    <property type="protein sequence ID" value="QGU94918.1"/>
    <property type="molecule type" value="Genomic_DNA"/>
</dbReference>
<evidence type="ECO:0000256" key="2">
    <source>
        <dbReference type="ARBA" id="ARBA00022714"/>
    </source>
</evidence>
<dbReference type="Pfam" id="PF12838">
    <property type="entry name" value="Fer4_7"/>
    <property type="match status" value="1"/>
</dbReference>
<dbReference type="InterPro" id="IPR001041">
    <property type="entry name" value="2Fe-2S_ferredoxin-type"/>
</dbReference>
<dbReference type="NCBIfam" id="NF040763">
    <property type="entry name" value="FeFe_hydrog_A6"/>
    <property type="match status" value="1"/>
</dbReference>
<dbReference type="SUPFAM" id="SSF53920">
    <property type="entry name" value="Fe-only hydrogenase"/>
    <property type="match status" value="1"/>
</dbReference>
<evidence type="ECO:0000256" key="6">
    <source>
        <dbReference type="ARBA" id="ARBA00023004"/>
    </source>
</evidence>
<dbReference type="InterPro" id="IPR019574">
    <property type="entry name" value="NADH_UbQ_OxRdtase_Gsu_4Fe4S-bd"/>
</dbReference>
<dbReference type="PROSITE" id="PS00198">
    <property type="entry name" value="4FE4S_FER_1"/>
    <property type="match status" value="1"/>
</dbReference>
<keyword evidence="6" id="KW-0408">Iron</keyword>
<organism evidence="11 12">
    <name type="scientific">Clostridium bovifaecis</name>
    <dbReference type="NCBI Taxonomy" id="2184719"/>
    <lineage>
        <taxon>Bacteria</taxon>
        <taxon>Bacillati</taxon>
        <taxon>Bacillota</taxon>
        <taxon>Clostridia</taxon>
        <taxon>Eubacteriales</taxon>
        <taxon>Clostridiaceae</taxon>
        <taxon>Clostridium</taxon>
    </lineage>
</organism>
<evidence type="ECO:0000259" key="8">
    <source>
        <dbReference type="PROSITE" id="PS51085"/>
    </source>
</evidence>
<evidence type="ECO:0000256" key="1">
    <source>
        <dbReference type="ARBA" id="ARBA00022485"/>
    </source>
</evidence>
<dbReference type="SMART" id="SM00902">
    <property type="entry name" value="Fe_hyd_SSU"/>
    <property type="match status" value="1"/>
</dbReference>
<dbReference type="InterPro" id="IPR004108">
    <property type="entry name" value="Fe_hydrogenase_lsu_C"/>
</dbReference>
<dbReference type="GO" id="GO:0051539">
    <property type="term" value="F:4 iron, 4 sulfur cluster binding"/>
    <property type="evidence" value="ECO:0007669"/>
    <property type="project" value="UniProtKB-KW"/>
</dbReference>
<dbReference type="AlphaFoldDB" id="A0A6I6F3B0"/>
<evidence type="ECO:0000256" key="4">
    <source>
        <dbReference type="ARBA" id="ARBA00022737"/>
    </source>
</evidence>
<dbReference type="SUPFAM" id="SSF54862">
    <property type="entry name" value="4Fe-4S ferredoxins"/>
    <property type="match status" value="1"/>
</dbReference>
<dbReference type="Gene3D" id="3.30.70.20">
    <property type="match status" value="1"/>
</dbReference>
<evidence type="ECO:0000256" key="5">
    <source>
        <dbReference type="ARBA" id="ARBA00023002"/>
    </source>
</evidence>
<evidence type="ECO:0000259" key="9">
    <source>
        <dbReference type="PROSITE" id="PS51379"/>
    </source>
</evidence>
<dbReference type="Gene3D" id="3.40.50.1780">
    <property type="match status" value="1"/>
</dbReference>
<dbReference type="FunFam" id="4.10.260.20:FF:000001">
    <property type="entry name" value="NADP-reducing hydrogenase subunit HndD"/>
    <property type="match status" value="1"/>
</dbReference>
<dbReference type="InterPro" id="IPR017896">
    <property type="entry name" value="4Fe4S_Fe-S-bd"/>
</dbReference>
<dbReference type="InterPro" id="IPR036010">
    <property type="entry name" value="2Fe-2S_ferredoxin-like_sf"/>
</dbReference>
<dbReference type="InterPro" id="IPR009016">
    <property type="entry name" value="Fe_hydrogenase"/>
</dbReference>
<accession>A0A6I6F3B0</accession>
<dbReference type="CDD" id="cd00207">
    <property type="entry name" value="fer2"/>
    <property type="match status" value="1"/>
</dbReference>
<feature type="domain" description="4Fe-4S ferredoxin-type" evidence="9">
    <location>
        <begin position="144"/>
        <end position="174"/>
    </location>
</feature>
<dbReference type="InterPro" id="IPR036991">
    <property type="entry name" value="Fe_hydrogenase_ssu_sf"/>
</dbReference>
<dbReference type="Gene3D" id="3.40.950.10">
    <property type="entry name" value="Fe-only Hydrogenase (Larger Subunit), Chain L, domain 3"/>
    <property type="match status" value="1"/>
</dbReference>
<dbReference type="Gene3D" id="3.10.20.740">
    <property type="match status" value="1"/>
</dbReference>
<dbReference type="InterPro" id="IPR049830">
    <property type="entry name" value="HndD"/>
</dbReference>
<keyword evidence="1" id="KW-0004">4Fe-4S</keyword>